<evidence type="ECO:0000256" key="1">
    <source>
        <dbReference type="ARBA" id="ARBA00006018"/>
    </source>
</evidence>
<dbReference type="Pfam" id="PF01455">
    <property type="entry name" value="HupF_HypC"/>
    <property type="match status" value="1"/>
</dbReference>
<dbReference type="GO" id="GO:0005506">
    <property type="term" value="F:iron ion binding"/>
    <property type="evidence" value="ECO:0007669"/>
    <property type="project" value="TreeGrafter"/>
</dbReference>
<dbReference type="FunFam" id="2.30.30.140:FF:000022">
    <property type="entry name" value="Hydrogenase assembly chaperone HybG"/>
    <property type="match status" value="1"/>
</dbReference>
<accession>A0A3B1DVG6</accession>
<dbReference type="EMBL" id="UOGG01000217">
    <property type="protein sequence ID" value="VAX32687.1"/>
    <property type="molecule type" value="Genomic_DNA"/>
</dbReference>
<dbReference type="Gene3D" id="2.30.30.140">
    <property type="match status" value="1"/>
</dbReference>
<organism evidence="2">
    <name type="scientific">hydrothermal vent metagenome</name>
    <dbReference type="NCBI Taxonomy" id="652676"/>
    <lineage>
        <taxon>unclassified sequences</taxon>
        <taxon>metagenomes</taxon>
        <taxon>ecological metagenomes</taxon>
    </lineage>
</organism>
<dbReference type="PANTHER" id="PTHR35177:SF2">
    <property type="entry name" value="HYDROGENASE MATURATION FACTOR HYBG"/>
    <property type="match status" value="1"/>
</dbReference>
<sequence>MCLSVPGKVLEITEEDGFKMGNIDFSGITKRICLEYVPDIQVGEYALVHVGFAISKIDEKEAAKTLKLLRELEQMRDESKEDSSP</sequence>
<comment type="similarity">
    <text evidence="1">Belongs to the HupF/HypC family.</text>
</comment>
<name>A0A3B1DVG6_9ZZZZ</name>
<proteinExistence type="inferred from homology"/>
<dbReference type="SUPFAM" id="SSF159127">
    <property type="entry name" value="HupF/HypC-like"/>
    <property type="match status" value="1"/>
</dbReference>
<dbReference type="GO" id="GO:0051604">
    <property type="term" value="P:protein maturation"/>
    <property type="evidence" value="ECO:0007669"/>
    <property type="project" value="TreeGrafter"/>
</dbReference>
<dbReference type="AlphaFoldDB" id="A0A3B1DVG6"/>
<dbReference type="InterPro" id="IPR001109">
    <property type="entry name" value="Hydrogenase_HupF/HypC"/>
</dbReference>
<gene>
    <name evidence="2" type="ORF">MNBD_NITROSPINAE05-374</name>
</gene>
<dbReference type="PRINTS" id="PR00445">
    <property type="entry name" value="HUPFHYPC"/>
</dbReference>
<protein>
    <submittedName>
        <fullName evidence="2">[NiFe] hydrogenase metallocenter assembly protein HypC</fullName>
    </submittedName>
</protein>
<evidence type="ECO:0000313" key="2">
    <source>
        <dbReference type="EMBL" id="VAX32687.1"/>
    </source>
</evidence>
<dbReference type="NCBIfam" id="TIGR00074">
    <property type="entry name" value="hypC_hupF"/>
    <property type="match status" value="1"/>
</dbReference>
<dbReference type="GO" id="GO:1902670">
    <property type="term" value="F:carbon dioxide binding"/>
    <property type="evidence" value="ECO:0007669"/>
    <property type="project" value="TreeGrafter"/>
</dbReference>
<dbReference type="PANTHER" id="PTHR35177">
    <property type="entry name" value="HYDROGENASE MATURATION FACTOR HYBG"/>
    <property type="match status" value="1"/>
</dbReference>
<reference evidence="2" key="1">
    <citation type="submission" date="2018-06" db="EMBL/GenBank/DDBJ databases">
        <authorList>
            <person name="Zhirakovskaya E."/>
        </authorList>
    </citation>
    <scope>NUCLEOTIDE SEQUENCE</scope>
</reference>